<dbReference type="Pfam" id="PF09997">
    <property type="entry name" value="DUF2238"/>
    <property type="match status" value="1"/>
</dbReference>
<evidence type="ECO:0000313" key="3">
    <source>
        <dbReference type="Proteomes" id="UP000187185"/>
    </source>
</evidence>
<evidence type="ECO:0000256" key="1">
    <source>
        <dbReference type="SAM" id="Phobius"/>
    </source>
</evidence>
<dbReference type="OrthoDB" id="3790530at2"/>
<dbReference type="InterPro" id="IPR014509">
    <property type="entry name" value="YjdF-like"/>
</dbReference>
<dbReference type="KEGG" id="maur:BOH66_01035"/>
<keyword evidence="3" id="KW-1185">Reference proteome</keyword>
<dbReference type="STRING" id="36805.BOH66_01035"/>
<accession>A0A1P8U4J9</accession>
<dbReference type="AlphaFoldDB" id="A0A1P8U4J9"/>
<proteinExistence type="predicted"/>
<name>A0A1P8U4J9_9MICO</name>
<protein>
    <submittedName>
        <fullName evidence="2">Uncharacterized protein</fullName>
    </submittedName>
</protein>
<keyword evidence="1" id="KW-0472">Membrane</keyword>
<keyword evidence="1" id="KW-1133">Transmembrane helix</keyword>
<gene>
    <name evidence="2" type="ORF">BOH66_01035</name>
</gene>
<organism evidence="2 3">
    <name type="scientific">Microbacterium aurum</name>
    <dbReference type="NCBI Taxonomy" id="36805"/>
    <lineage>
        <taxon>Bacteria</taxon>
        <taxon>Bacillati</taxon>
        <taxon>Actinomycetota</taxon>
        <taxon>Actinomycetes</taxon>
        <taxon>Micrococcales</taxon>
        <taxon>Microbacteriaceae</taxon>
        <taxon>Microbacterium</taxon>
    </lineage>
</organism>
<evidence type="ECO:0000313" key="2">
    <source>
        <dbReference type="EMBL" id="APZ33036.1"/>
    </source>
</evidence>
<dbReference type="Proteomes" id="UP000187185">
    <property type="component" value="Chromosome"/>
</dbReference>
<feature type="transmembrane region" description="Helical" evidence="1">
    <location>
        <begin position="12"/>
        <end position="31"/>
    </location>
</feature>
<reference evidence="2 3" key="1">
    <citation type="submission" date="2016-12" db="EMBL/GenBank/DDBJ databases">
        <title>Complete genome sequence of Microbacterium aurum KACC 15219.</title>
        <authorList>
            <person name="Jung Y."/>
            <person name="Shin J.-H."/>
            <person name="Lee Y.-J."/>
            <person name="Yi H."/>
            <person name="Bahn Y.-S."/>
            <person name="Kim J.F."/>
            <person name="Lee D.-W."/>
        </authorList>
    </citation>
    <scope>NUCLEOTIDE SEQUENCE [LARGE SCALE GENOMIC DNA]</scope>
    <source>
        <strain evidence="2 3">KACC 15219</strain>
    </source>
</reference>
<sequence>MLASRSTDATAAGTVVAVTVGLALSALWEMVEWAGRRFISYEVFVGYQDTIGDMAIGGVGAAVAGLVLTRVPVLRADAA</sequence>
<keyword evidence="1" id="KW-0812">Transmembrane</keyword>
<dbReference type="EMBL" id="CP018762">
    <property type="protein sequence ID" value="APZ33036.1"/>
    <property type="molecule type" value="Genomic_DNA"/>
</dbReference>